<dbReference type="AlphaFoldDB" id="A0A2W7HUG1"/>
<evidence type="ECO:0000256" key="1">
    <source>
        <dbReference type="SAM" id="MobiDB-lite"/>
    </source>
</evidence>
<dbReference type="EMBL" id="QKYU01000040">
    <property type="protein sequence ID" value="PZW37847.1"/>
    <property type="molecule type" value="Genomic_DNA"/>
</dbReference>
<proteinExistence type="predicted"/>
<dbReference type="PROSITE" id="PS50994">
    <property type="entry name" value="INTEGRASE"/>
    <property type="match status" value="1"/>
</dbReference>
<protein>
    <submittedName>
        <fullName evidence="3">Integrase-like protein</fullName>
    </submittedName>
</protein>
<dbReference type="InterPro" id="IPR036397">
    <property type="entry name" value="RNaseH_sf"/>
</dbReference>
<dbReference type="Pfam" id="PF13683">
    <property type="entry name" value="rve_3"/>
    <property type="match status" value="1"/>
</dbReference>
<organism evidence="3 4">
    <name type="scientific">Humitalea rosea</name>
    <dbReference type="NCBI Taxonomy" id="990373"/>
    <lineage>
        <taxon>Bacteria</taxon>
        <taxon>Pseudomonadati</taxon>
        <taxon>Pseudomonadota</taxon>
        <taxon>Alphaproteobacteria</taxon>
        <taxon>Acetobacterales</taxon>
        <taxon>Roseomonadaceae</taxon>
        <taxon>Humitalea</taxon>
    </lineage>
</organism>
<evidence type="ECO:0000313" key="3">
    <source>
        <dbReference type="EMBL" id="PZW37847.1"/>
    </source>
</evidence>
<dbReference type="GO" id="GO:0015074">
    <property type="term" value="P:DNA integration"/>
    <property type="evidence" value="ECO:0007669"/>
    <property type="project" value="InterPro"/>
</dbReference>
<dbReference type="OrthoDB" id="9803878at2"/>
<sequence>MISTLDRQNAMTLIGEAATAGARQSLACTELGIDARTVRRWCERESADLAAELVRKAVLAEGCVLTPLVLHADNGSPMKAATMKATLERLGVIASYSRPRVSDDNPFSEALFRTCKYRPSWPSKGFASKSEAQAWVEGFVRWYNTEHRHSGIRFVTPQMRHSGIEVAILNGRAAVYAGARAANPSRWTGPTRNWQPIGPVTLNPDRTVPAAAGDGEALLSSSTGAPAFPSRPGSRRAAASTVAPSLQVERHAS</sequence>
<feature type="region of interest" description="Disordered" evidence="1">
    <location>
        <begin position="207"/>
        <end position="253"/>
    </location>
</feature>
<evidence type="ECO:0000313" key="4">
    <source>
        <dbReference type="Proteomes" id="UP000249688"/>
    </source>
</evidence>
<comment type="caution">
    <text evidence="3">The sequence shown here is derived from an EMBL/GenBank/DDBJ whole genome shotgun (WGS) entry which is preliminary data.</text>
</comment>
<dbReference type="Proteomes" id="UP000249688">
    <property type="component" value="Unassembled WGS sequence"/>
</dbReference>
<dbReference type="InterPro" id="IPR001584">
    <property type="entry name" value="Integrase_cat-core"/>
</dbReference>
<dbReference type="GO" id="GO:0003676">
    <property type="term" value="F:nucleic acid binding"/>
    <property type="evidence" value="ECO:0007669"/>
    <property type="project" value="InterPro"/>
</dbReference>
<name>A0A2W7HUG1_9PROT</name>
<gene>
    <name evidence="3" type="ORF">C8P66_14025</name>
</gene>
<accession>A0A2W7HUG1</accession>
<evidence type="ECO:0000259" key="2">
    <source>
        <dbReference type="PROSITE" id="PS50994"/>
    </source>
</evidence>
<dbReference type="InterPro" id="IPR012337">
    <property type="entry name" value="RNaseH-like_sf"/>
</dbReference>
<feature type="domain" description="Integrase catalytic" evidence="2">
    <location>
        <begin position="44"/>
        <end position="165"/>
    </location>
</feature>
<reference evidence="3 4" key="1">
    <citation type="submission" date="2018-06" db="EMBL/GenBank/DDBJ databases">
        <title>Genomic Encyclopedia of Archaeal and Bacterial Type Strains, Phase II (KMG-II): from individual species to whole genera.</title>
        <authorList>
            <person name="Goeker M."/>
        </authorList>
    </citation>
    <scope>NUCLEOTIDE SEQUENCE [LARGE SCALE GENOMIC DNA]</scope>
    <source>
        <strain evidence="3 4">DSM 24525</strain>
    </source>
</reference>
<dbReference type="SUPFAM" id="SSF53098">
    <property type="entry name" value="Ribonuclease H-like"/>
    <property type="match status" value="1"/>
</dbReference>
<keyword evidence="4" id="KW-1185">Reference proteome</keyword>
<dbReference type="Gene3D" id="3.30.420.10">
    <property type="entry name" value="Ribonuclease H-like superfamily/Ribonuclease H"/>
    <property type="match status" value="1"/>
</dbReference>